<evidence type="ECO:0000313" key="1">
    <source>
        <dbReference type="EMBL" id="NLV10142.1"/>
    </source>
</evidence>
<dbReference type="Proteomes" id="UP000608662">
    <property type="component" value="Unassembled WGS sequence"/>
</dbReference>
<dbReference type="RefSeq" id="WP_170093881.1">
    <property type="nucleotide sequence ID" value="NZ_WOYG01000001.1"/>
</dbReference>
<dbReference type="AlphaFoldDB" id="A0A847TVT7"/>
<evidence type="ECO:0000313" key="2">
    <source>
        <dbReference type="Proteomes" id="UP000608662"/>
    </source>
</evidence>
<gene>
    <name evidence="1" type="ORF">GOC74_09395</name>
</gene>
<proteinExistence type="predicted"/>
<dbReference type="PROSITE" id="PS51257">
    <property type="entry name" value="PROKAR_LIPOPROTEIN"/>
    <property type="match status" value="1"/>
</dbReference>
<reference evidence="1" key="1">
    <citation type="submission" date="2019-12" db="EMBL/GenBank/DDBJ databases">
        <title>Whole-genome sequence of Halomicrobium mukohataei pws1.</title>
        <authorList>
            <person name="Verma D.K."/>
            <person name="Gopal K."/>
            <person name="Prasad E.S."/>
        </authorList>
    </citation>
    <scope>NUCLEOTIDE SEQUENCE</scope>
    <source>
        <strain evidence="1">Pws1</strain>
    </source>
</reference>
<dbReference type="EMBL" id="WOYG01000001">
    <property type="protein sequence ID" value="NLV10142.1"/>
    <property type="molecule type" value="Genomic_DNA"/>
</dbReference>
<protein>
    <submittedName>
        <fullName evidence="1">Uncharacterized protein</fullName>
    </submittedName>
</protein>
<comment type="caution">
    <text evidence="1">The sequence shown here is derived from an EMBL/GenBank/DDBJ whole genome shotgun (WGS) entry which is preliminary data.</text>
</comment>
<organism evidence="1 2">
    <name type="scientific">Halomicrobium mukohataei</name>
    <dbReference type="NCBI Taxonomy" id="57705"/>
    <lineage>
        <taxon>Archaea</taxon>
        <taxon>Methanobacteriati</taxon>
        <taxon>Methanobacteriota</taxon>
        <taxon>Stenosarchaea group</taxon>
        <taxon>Halobacteria</taxon>
        <taxon>Halobacteriales</taxon>
        <taxon>Haloarculaceae</taxon>
        <taxon>Halomicrobium</taxon>
    </lineage>
</organism>
<name>A0A847TVT7_9EURY</name>
<accession>A0A847TVT7</accession>
<sequence>MTRRHSDTTGRTLERRRLLAGLGGLTALSGCLSAGTDGGCTNSGVPQGGLRLLNADGRPHTVELTVFLDVLVVREVVFDERVTVPGRNADEDRHVLLEDVVDRSGRHVLRARVRASGETTDYLWDVSADGCTGLLVSVDDGVATVTAVDTDGGRQP</sequence>